<dbReference type="AlphaFoldDB" id="A0A5S9IJB1"/>
<gene>
    <name evidence="1" type="ORF">UABAM_00913</name>
</gene>
<accession>A0A5S9IJB1</accession>
<dbReference type="Proteomes" id="UP000326354">
    <property type="component" value="Chromosome"/>
</dbReference>
<evidence type="ECO:0000313" key="1">
    <source>
        <dbReference type="EMBL" id="BBM82570.1"/>
    </source>
</evidence>
<keyword evidence="2" id="KW-1185">Reference proteome</keyword>
<organism evidence="1 2">
    <name type="scientific">Uabimicrobium amorphum</name>
    <dbReference type="NCBI Taxonomy" id="2596890"/>
    <lineage>
        <taxon>Bacteria</taxon>
        <taxon>Pseudomonadati</taxon>
        <taxon>Planctomycetota</taxon>
        <taxon>Candidatus Uabimicrobiia</taxon>
        <taxon>Candidatus Uabimicrobiales</taxon>
        <taxon>Candidatus Uabimicrobiaceae</taxon>
        <taxon>Candidatus Uabimicrobium</taxon>
    </lineage>
</organism>
<proteinExistence type="predicted"/>
<protein>
    <submittedName>
        <fullName evidence="1">Uncharacterized protein</fullName>
    </submittedName>
</protein>
<reference evidence="1 2" key="1">
    <citation type="submission" date="2019-08" db="EMBL/GenBank/DDBJ databases">
        <title>Complete genome sequence of Candidatus Uab amorphum.</title>
        <authorList>
            <person name="Shiratori T."/>
            <person name="Suzuki S."/>
            <person name="Kakizawa Y."/>
            <person name="Ishida K."/>
        </authorList>
    </citation>
    <scope>NUCLEOTIDE SEQUENCE [LARGE SCALE GENOMIC DNA]</scope>
    <source>
        <strain evidence="1 2">SRT547</strain>
    </source>
</reference>
<name>A0A5S9IJB1_UABAM</name>
<dbReference type="KEGG" id="uam:UABAM_00913"/>
<dbReference type="OrthoDB" id="1435922at2"/>
<dbReference type="EMBL" id="AP019860">
    <property type="protein sequence ID" value="BBM82570.1"/>
    <property type="molecule type" value="Genomic_DNA"/>
</dbReference>
<dbReference type="RefSeq" id="WP_151966807.1">
    <property type="nucleotide sequence ID" value="NZ_AP019860.1"/>
</dbReference>
<evidence type="ECO:0000313" key="2">
    <source>
        <dbReference type="Proteomes" id="UP000326354"/>
    </source>
</evidence>
<sequence length="140" mass="16498">MDESHVSRLHKKLHARAGRSGNLEKLKGLEEQFVHSWNWVEDLYRAHPCYNEVVAFMNSMRAKGYHKCLRAGQSMWVLMLSRALHHGLSQDQPYVYFCFSKNEMTAGFCDKTKKELTFPTIELTPEIESWLNDLRYRMIT</sequence>